<sequence length="325" mass="36845">MALTPKVMKMKKKKKKKKKKEKKKKKKKKKRKSRTGTTHSWRASQRNQEYIDENVDPERREQVSNAVLGPTKSAAKRPRADAIQEPAIPPTSSTQASFTQLSYTSRKKITTGLRGYGTVEGVYNPLNFLGLAFFRKQVGVVTASVTALVAKKAKLAAAPSPVQDFEVSDIHLDGQIDNDVEIYDTCQEIRRKITTHLQKPGVTQASFLRHIGNQFYANSKKIQSKQLNDFRNKSGVDAGNTSFVFYGAYCYFEKLSIKEGKKKSKTREDMEIIWGQRGGVDVKHPSHYDVYVLKGDSFARDKYGRYVLNGRTHGVVPLPRDDFDY</sequence>
<feature type="domain" description="DUF7726" evidence="2">
    <location>
        <begin position="181"/>
        <end position="261"/>
    </location>
</feature>
<evidence type="ECO:0000313" key="3">
    <source>
        <dbReference type="EMBL" id="KAF2840141.1"/>
    </source>
</evidence>
<comment type="caution">
    <text evidence="3">The sequence shown here is derived from an EMBL/GenBank/DDBJ whole genome shotgun (WGS) entry which is preliminary data.</text>
</comment>
<name>A0A9P4SCH3_9PEZI</name>
<feature type="region of interest" description="Disordered" evidence="1">
    <location>
        <begin position="1"/>
        <end position="99"/>
    </location>
</feature>
<accession>A0A9P4SCH3</accession>
<organism evidence="3 4">
    <name type="scientific">Patellaria atrata CBS 101060</name>
    <dbReference type="NCBI Taxonomy" id="1346257"/>
    <lineage>
        <taxon>Eukaryota</taxon>
        <taxon>Fungi</taxon>
        <taxon>Dikarya</taxon>
        <taxon>Ascomycota</taxon>
        <taxon>Pezizomycotina</taxon>
        <taxon>Dothideomycetes</taxon>
        <taxon>Dothideomycetes incertae sedis</taxon>
        <taxon>Patellariales</taxon>
        <taxon>Patellariaceae</taxon>
        <taxon>Patellaria</taxon>
    </lineage>
</organism>
<dbReference type="OrthoDB" id="2592504at2759"/>
<dbReference type="AlphaFoldDB" id="A0A9P4SCH3"/>
<dbReference type="EMBL" id="MU006093">
    <property type="protein sequence ID" value="KAF2840141.1"/>
    <property type="molecule type" value="Genomic_DNA"/>
</dbReference>
<proteinExistence type="predicted"/>
<evidence type="ECO:0000313" key="4">
    <source>
        <dbReference type="Proteomes" id="UP000799429"/>
    </source>
</evidence>
<reference evidence="3" key="1">
    <citation type="journal article" date="2020" name="Stud. Mycol.">
        <title>101 Dothideomycetes genomes: a test case for predicting lifestyles and emergence of pathogens.</title>
        <authorList>
            <person name="Haridas S."/>
            <person name="Albert R."/>
            <person name="Binder M."/>
            <person name="Bloem J."/>
            <person name="Labutti K."/>
            <person name="Salamov A."/>
            <person name="Andreopoulos B."/>
            <person name="Baker S."/>
            <person name="Barry K."/>
            <person name="Bills G."/>
            <person name="Bluhm B."/>
            <person name="Cannon C."/>
            <person name="Castanera R."/>
            <person name="Culley D."/>
            <person name="Daum C."/>
            <person name="Ezra D."/>
            <person name="Gonzalez J."/>
            <person name="Henrissat B."/>
            <person name="Kuo A."/>
            <person name="Liang C."/>
            <person name="Lipzen A."/>
            <person name="Lutzoni F."/>
            <person name="Magnuson J."/>
            <person name="Mondo S."/>
            <person name="Nolan M."/>
            <person name="Ohm R."/>
            <person name="Pangilinan J."/>
            <person name="Park H.-J."/>
            <person name="Ramirez L."/>
            <person name="Alfaro M."/>
            <person name="Sun H."/>
            <person name="Tritt A."/>
            <person name="Yoshinaga Y."/>
            <person name="Zwiers L.-H."/>
            <person name="Turgeon B."/>
            <person name="Goodwin S."/>
            <person name="Spatafora J."/>
            <person name="Crous P."/>
            <person name="Grigoriev I."/>
        </authorList>
    </citation>
    <scope>NUCLEOTIDE SEQUENCE</scope>
    <source>
        <strain evidence="3">CBS 101060</strain>
    </source>
</reference>
<feature type="compositionally biased region" description="Polar residues" evidence="1">
    <location>
        <begin position="90"/>
        <end position="99"/>
    </location>
</feature>
<dbReference type="Proteomes" id="UP000799429">
    <property type="component" value="Unassembled WGS sequence"/>
</dbReference>
<dbReference type="InterPro" id="IPR056143">
    <property type="entry name" value="DUF7726"/>
</dbReference>
<feature type="compositionally biased region" description="Polar residues" evidence="1">
    <location>
        <begin position="35"/>
        <end position="48"/>
    </location>
</feature>
<dbReference type="Pfam" id="PF24852">
    <property type="entry name" value="DUF7726"/>
    <property type="match status" value="1"/>
</dbReference>
<dbReference type="PANTHER" id="PTHR42339:SF1">
    <property type="entry name" value="HISTONE H1"/>
    <property type="match status" value="1"/>
</dbReference>
<keyword evidence="4" id="KW-1185">Reference proteome</keyword>
<evidence type="ECO:0000256" key="1">
    <source>
        <dbReference type="SAM" id="MobiDB-lite"/>
    </source>
</evidence>
<protein>
    <recommendedName>
        <fullName evidence="2">DUF7726 domain-containing protein</fullName>
    </recommendedName>
</protein>
<evidence type="ECO:0000259" key="2">
    <source>
        <dbReference type="Pfam" id="PF24852"/>
    </source>
</evidence>
<dbReference type="PANTHER" id="PTHR42339">
    <property type="entry name" value="HISTONE H1"/>
    <property type="match status" value="1"/>
</dbReference>
<feature type="compositionally biased region" description="Basic residues" evidence="1">
    <location>
        <begin position="8"/>
        <end position="34"/>
    </location>
</feature>
<gene>
    <name evidence="3" type="ORF">M501DRAFT_1015218</name>
</gene>